<evidence type="ECO:0000313" key="2">
    <source>
        <dbReference type="EMBL" id="CCX12865.1"/>
    </source>
</evidence>
<protein>
    <submittedName>
        <fullName evidence="2">Uncharacterized protein</fullName>
    </submittedName>
</protein>
<feature type="compositionally biased region" description="Low complexity" evidence="1">
    <location>
        <begin position="10"/>
        <end position="21"/>
    </location>
</feature>
<dbReference type="AlphaFoldDB" id="U4L675"/>
<dbReference type="Proteomes" id="UP000018144">
    <property type="component" value="Unassembled WGS sequence"/>
</dbReference>
<evidence type="ECO:0000256" key="1">
    <source>
        <dbReference type="SAM" id="MobiDB-lite"/>
    </source>
</evidence>
<organism evidence="2 3">
    <name type="scientific">Pyronema omphalodes (strain CBS 100304)</name>
    <name type="common">Pyronema confluens</name>
    <dbReference type="NCBI Taxonomy" id="1076935"/>
    <lineage>
        <taxon>Eukaryota</taxon>
        <taxon>Fungi</taxon>
        <taxon>Dikarya</taxon>
        <taxon>Ascomycota</taxon>
        <taxon>Pezizomycotina</taxon>
        <taxon>Pezizomycetes</taxon>
        <taxon>Pezizales</taxon>
        <taxon>Pyronemataceae</taxon>
        <taxon>Pyronema</taxon>
    </lineage>
</organism>
<reference evidence="2 3" key="1">
    <citation type="journal article" date="2013" name="PLoS Genet.">
        <title>The genome and development-dependent transcriptomes of Pyronema confluens: a window into fungal evolution.</title>
        <authorList>
            <person name="Traeger S."/>
            <person name="Altegoer F."/>
            <person name="Freitag M."/>
            <person name="Gabaldon T."/>
            <person name="Kempken F."/>
            <person name="Kumar A."/>
            <person name="Marcet-Houben M."/>
            <person name="Poggeler S."/>
            <person name="Stajich J.E."/>
            <person name="Nowrousian M."/>
        </authorList>
    </citation>
    <scope>NUCLEOTIDE SEQUENCE [LARGE SCALE GENOMIC DNA]</scope>
    <source>
        <strain evidence="3">CBS 100304</strain>
        <tissue evidence="2">Vegetative mycelium</tissue>
    </source>
</reference>
<gene>
    <name evidence="2" type="ORF">PCON_12459</name>
</gene>
<name>U4L675_PYROM</name>
<evidence type="ECO:0000313" key="3">
    <source>
        <dbReference type="Proteomes" id="UP000018144"/>
    </source>
</evidence>
<dbReference type="EMBL" id="HF935725">
    <property type="protein sequence ID" value="CCX12865.1"/>
    <property type="molecule type" value="Genomic_DNA"/>
</dbReference>
<keyword evidence="3" id="KW-1185">Reference proteome</keyword>
<proteinExistence type="predicted"/>
<sequence>MWELLLRQNSSSNPDTRSTSSTLAPIVSVFPSLTCFHGAWSGR</sequence>
<feature type="region of interest" description="Disordered" evidence="1">
    <location>
        <begin position="1"/>
        <end position="21"/>
    </location>
</feature>
<accession>U4L675</accession>